<dbReference type="RefSeq" id="WP_238308331.1">
    <property type="nucleotide sequence ID" value="NZ_BPRE01000013.1"/>
</dbReference>
<sequence length="115" mass="12144">MASACLETIRAPLSRARQHVASADANLIGLVTSLAAKNYVSRETIDCAIARCDHARQDMDRAIYAALGVQSSDGRQLCVGDAADMRLAMTTALERIEGRPAPIRTGTPAVGSFVA</sequence>
<comment type="caution">
    <text evidence="1">The sequence shown here is derived from an EMBL/GenBank/DDBJ whole genome shotgun (WGS) entry which is preliminary data.</text>
</comment>
<reference evidence="1" key="2">
    <citation type="submission" date="2021-08" db="EMBL/GenBank/DDBJ databases">
        <authorList>
            <person name="Tani A."/>
            <person name="Ola A."/>
            <person name="Ogura Y."/>
            <person name="Katsura K."/>
            <person name="Hayashi T."/>
        </authorList>
    </citation>
    <scope>NUCLEOTIDE SEQUENCE</scope>
    <source>
        <strain evidence="1">DSM 14458</strain>
    </source>
</reference>
<accession>A0ABQ4UYX1</accession>
<keyword evidence="2" id="KW-1185">Reference proteome</keyword>
<evidence type="ECO:0000313" key="1">
    <source>
        <dbReference type="EMBL" id="GJE77210.1"/>
    </source>
</evidence>
<protein>
    <recommendedName>
        <fullName evidence="3">ANTAR domain-containing protein</fullName>
    </recommendedName>
</protein>
<reference evidence="1" key="1">
    <citation type="journal article" date="2021" name="Front. Microbiol.">
        <title>Comprehensive Comparative Genomics and Phenotyping of Methylobacterium Species.</title>
        <authorList>
            <person name="Alessa O."/>
            <person name="Ogura Y."/>
            <person name="Fujitani Y."/>
            <person name="Takami H."/>
            <person name="Hayashi T."/>
            <person name="Sahin N."/>
            <person name="Tani A."/>
        </authorList>
    </citation>
    <scope>NUCLEOTIDE SEQUENCE</scope>
    <source>
        <strain evidence="1">DSM 14458</strain>
    </source>
</reference>
<proteinExistence type="predicted"/>
<organism evidence="1 2">
    <name type="scientific">Methylorubrum suomiense</name>
    <dbReference type="NCBI Taxonomy" id="144191"/>
    <lineage>
        <taxon>Bacteria</taxon>
        <taxon>Pseudomonadati</taxon>
        <taxon>Pseudomonadota</taxon>
        <taxon>Alphaproteobacteria</taxon>
        <taxon>Hyphomicrobiales</taxon>
        <taxon>Methylobacteriaceae</taxon>
        <taxon>Methylorubrum</taxon>
    </lineage>
</organism>
<dbReference type="EMBL" id="BPRE01000013">
    <property type="protein sequence ID" value="GJE77210.1"/>
    <property type="molecule type" value="Genomic_DNA"/>
</dbReference>
<name>A0ABQ4UYX1_9HYPH</name>
<evidence type="ECO:0008006" key="3">
    <source>
        <dbReference type="Google" id="ProtNLM"/>
    </source>
</evidence>
<evidence type="ECO:0000313" key="2">
    <source>
        <dbReference type="Proteomes" id="UP001055093"/>
    </source>
</evidence>
<dbReference type="Proteomes" id="UP001055093">
    <property type="component" value="Unassembled WGS sequence"/>
</dbReference>
<gene>
    <name evidence="1" type="ORF">BGCPKDLD_3813</name>
</gene>